<evidence type="ECO:0000256" key="2">
    <source>
        <dbReference type="ARBA" id="ARBA00022833"/>
    </source>
</evidence>
<keyword evidence="6" id="KW-0863">Zinc-finger</keyword>
<dbReference type="SUPFAM" id="SSF57667">
    <property type="entry name" value="beta-beta-alpha zinc fingers"/>
    <property type="match status" value="1"/>
</dbReference>
<evidence type="ECO:0000256" key="3">
    <source>
        <dbReference type="ARBA" id="ARBA00023015"/>
    </source>
</evidence>
<dbReference type="InterPro" id="IPR001138">
    <property type="entry name" value="Zn2Cys6_DnaBD"/>
</dbReference>
<evidence type="ECO:0000259" key="8">
    <source>
        <dbReference type="PROSITE" id="PS50048"/>
    </source>
</evidence>
<dbReference type="Gene3D" id="4.10.240.10">
    <property type="entry name" value="Zn(2)-C6 fungal-type DNA-binding domain"/>
    <property type="match status" value="1"/>
</dbReference>
<dbReference type="OrthoDB" id="654211at2759"/>
<dbReference type="GO" id="GO:0008270">
    <property type="term" value="F:zinc ion binding"/>
    <property type="evidence" value="ECO:0007669"/>
    <property type="project" value="UniProtKB-KW"/>
</dbReference>
<dbReference type="Pfam" id="PF04082">
    <property type="entry name" value="Fungal_trans"/>
    <property type="match status" value="1"/>
</dbReference>
<dbReference type="CDD" id="cd00067">
    <property type="entry name" value="GAL4"/>
    <property type="match status" value="1"/>
</dbReference>
<evidence type="ECO:0000313" key="10">
    <source>
        <dbReference type="EMBL" id="KAF2852946.1"/>
    </source>
</evidence>
<dbReference type="AlphaFoldDB" id="A0A6A7BBM9"/>
<dbReference type="Gene3D" id="3.30.160.60">
    <property type="entry name" value="Classic Zinc Finger"/>
    <property type="match status" value="1"/>
</dbReference>
<name>A0A6A7BBM9_9PLEO</name>
<accession>A0A6A7BBM9</accession>
<evidence type="ECO:0000313" key="11">
    <source>
        <dbReference type="Proteomes" id="UP000799423"/>
    </source>
</evidence>
<dbReference type="InterPro" id="IPR007219">
    <property type="entry name" value="XnlR_reg_dom"/>
</dbReference>
<dbReference type="GO" id="GO:0006351">
    <property type="term" value="P:DNA-templated transcription"/>
    <property type="evidence" value="ECO:0007669"/>
    <property type="project" value="InterPro"/>
</dbReference>
<dbReference type="GO" id="GO:0003677">
    <property type="term" value="F:DNA binding"/>
    <property type="evidence" value="ECO:0007669"/>
    <property type="project" value="InterPro"/>
</dbReference>
<dbReference type="SMART" id="SM00355">
    <property type="entry name" value="ZnF_C2H2"/>
    <property type="match status" value="2"/>
</dbReference>
<proteinExistence type="predicted"/>
<evidence type="ECO:0000256" key="5">
    <source>
        <dbReference type="ARBA" id="ARBA00023242"/>
    </source>
</evidence>
<dbReference type="InterPro" id="IPR013087">
    <property type="entry name" value="Znf_C2H2_type"/>
</dbReference>
<evidence type="ECO:0000256" key="6">
    <source>
        <dbReference type="PROSITE-ProRule" id="PRU00042"/>
    </source>
</evidence>
<dbReference type="EMBL" id="MU006297">
    <property type="protein sequence ID" value="KAF2852946.1"/>
    <property type="molecule type" value="Genomic_DNA"/>
</dbReference>
<dbReference type="GO" id="GO:0000981">
    <property type="term" value="F:DNA-binding transcription factor activity, RNA polymerase II-specific"/>
    <property type="evidence" value="ECO:0007669"/>
    <property type="project" value="InterPro"/>
</dbReference>
<feature type="domain" description="C2H2-type" evidence="9">
    <location>
        <begin position="39"/>
        <end position="66"/>
    </location>
</feature>
<dbReference type="PROSITE" id="PS00463">
    <property type="entry name" value="ZN2_CY6_FUNGAL_1"/>
    <property type="match status" value="1"/>
</dbReference>
<keyword evidence="2" id="KW-0862">Zinc</keyword>
<feature type="compositionally biased region" description="Basic and acidic residues" evidence="7">
    <location>
        <begin position="856"/>
        <end position="869"/>
    </location>
</feature>
<dbReference type="CDD" id="cd12148">
    <property type="entry name" value="fungal_TF_MHR"/>
    <property type="match status" value="1"/>
</dbReference>
<feature type="domain" description="Zn(2)-C6 fungal-type" evidence="8">
    <location>
        <begin position="77"/>
        <end position="106"/>
    </location>
</feature>
<dbReference type="PANTHER" id="PTHR47660:SF7">
    <property type="entry name" value="TRANSCRIPTION FACTOR WITH C2H2 AND ZN(2)-CYS(6) DNA BINDING DOMAIN (EUROFUNG)"/>
    <property type="match status" value="1"/>
</dbReference>
<organism evidence="10 11">
    <name type="scientific">Plenodomus tracheiphilus IPT5</name>
    <dbReference type="NCBI Taxonomy" id="1408161"/>
    <lineage>
        <taxon>Eukaryota</taxon>
        <taxon>Fungi</taxon>
        <taxon>Dikarya</taxon>
        <taxon>Ascomycota</taxon>
        <taxon>Pezizomycotina</taxon>
        <taxon>Dothideomycetes</taxon>
        <taxon>Pleosporomycetidae</taxon>
        <taxon>Pleosporales</taxon>
        <taxon>Pleosporineae</taxon>
        <taxon>Leptosphaeriaceae</taxon>
        <taxon>Plenodomus</taxon>
    </lineage>
</organism>
<gene>
    <name evidence="10" type="ORF">T440DRAFT_506307</name>
</gene>
<keyword evidence="3" id="KW-0805">Transcription regulation</keyword>
<protein>
    <submittedName>
        <fullName evidence="10">Uncharacterized protein</fullName>
    </submittedName>
</protein>
<dbReference type="Proteomes" id="UP000799423">
    <property type="component" value="Unassembled WGS sequence"/>
</dbReference>
<dbReference type="Pfam" id="PF00096">
    <property type="entry name" value="zf-C2H2"/>
    <property type="match status" value="1"/>
</dbReference>
<evidence type="ECO:0000256" key="4">
    <source>
        <dbReference type="ARBA" id="ARBA00023163"/>
    </source>
</evidence>
<dbReference type="PROSITE" id="PS00028">
    <property type="entry name" value="ZINC_FINGER_C2H2_1"/>
    <property type="match status" value="2"/>
</dbReference>
<evidence type="ECO:0000256" key="7">
    <source>
        <dbReference type="SAM" id="MobiDB-lite"/>
    </source>
</evidence>
<sequence length="975" mass="108359">MEAEQKDLGYKSCTKCNRTFKRLEHLKRHERIHDDTVRFACTQCPKVFTRSDILRRHEVAHIAAAQSHDGNAAAKRACLECAKARERCSKGEPCQRCSLRNLSCSYPQGRQNLANSESPLPFGHVAISPSNTFSQSSALDIQTSNYRAMSVASDHHTEYVAGPPGMPVNDHGDVSVTSLTPSGFENVDNMVDVASQMPTDFSLNWLPMDESISIDYDSILGMDINSLGLFPNSSLISGVQGPGLANDGSAYQLMPAFQSASHDSFHGINRMPPTSQQSPAWDTTPSQAATRSMSATSPGSTINTPASETTSVGLYATSTNGARMPCTKRSKRCKLQIPCATPMKSVTDPDCLIHFDDVDMGFPRTDHIMVDNVPTASPQPELTREMYEHLCKQHRRLCLEVNSTFTAFSTGHFPDHSALSLFIRLYFENFDSILPILHAQVADFNDHWPLALGICAIGCQYAESEEFSACVVPLHEMLRRAIIVELEQERRPERPELDKEIITLTQARILNYFGMVYFGHPELAKRAKAQHGALVELALSSGFLNPSLPAEIPEGIAIAESQDLAWRAAILAECKRRCGYTIWLLDCMAVYHFSQRPLMPPIATQCSLPDDLLWATKNPGQWITLWVKVRPALPSLSAAVVQIFTKKHVSADLDQLSRILLLHGVYREIFQLKDCFARPLSSWVPSMQLAADSANRLRNEPVPDPSWRSLLSSWRNASLDCVDVIHWAANATIAQQSGAEHPTVLHLHLARTILLAPFEEIQILCASIAAAAQDTVVGKHKLHSVQRALDAEREILNWAQRDQYKARLAVLHCGCLFWHLRRYSCRAFYEPISVFLATLTLWAYSSYTSRPNATNHRAETWSDDHDSNDHASAPTSPASDSEPMPKFIHLDRPNDDEMVQYFVLSGTPSTMRANITGVGDMYAPKGPTKILKEGRKILSSVSTAWGRTKEYVAMLESLERATSGQDTLQVDDLSM</sequence>
<feature type="compositionally biased region" description="Polar residues" evidence="7">
    <location>
        <begin position="272"/>
        <end position="307"/>
    </location>
</feature>
<feature type="region of interest" description="Disordered" evidence="7">
    <location>
        <begin position="270"/>
        <end position="307"/>
    </location>
</feature>
<dbReference type="InterPro" id="IPR036864">
    <property type="entry name" value="Zn2-C6_fun-type_DNA-bd_sf"/>
</dbReference>
<keyword evidence="1" id="KW-0479">Metal-binding</keyword>
<dbReference type="Pfam" id="PF00172">
    <property type="entry name" value="Zn_clus"/>
    <property type="match status" value="1"/>
</dbReference>
<keyword evidence="4" id="KW-0804">Transcription</keyword>
<evidence type="ECO:0000256" key="1">
    <source>
        <dbReference type="ARBA" id="ARBA00022723"/>
    </source>
</evidence>
<reference evidence="10" key="1">
    <citation type="submission" date="2020-01" db="EMBL/GenBank/DDBJ databases">
        <authorList>
            <consortium name="DOE Joint Genome Institute"/>
            <person name="Haridas S."/>
            <person name="Albert R."/>
            <person name="Binder M."/>
            <person name="Bloem J."/>
            <person name="Labutti K."/>
            <person name="Salamov A."/>
            <person name="Andreopoulos B."/>
            <person name="Baker S.E."/>
            <person name="Barry K."/>
            <person name="Bills G."/>
            <person name="Bluhm B.H."/>
            <person name="Cannon C."/>
            <person name="Castanera R."/>
            <person name="Culley D.E."/>
            <person name="Daum C."/>
            <person name="Ezra D."/>
            <person name="Gonzalez J.B."/>
            <person name="Henrissat B."/>
            <person name="Kuo A."/>
            <person name="Liang C."/>
            <person name="Lipzen A."/>
            <person name="Lutzoni F."/>
            <person name="Magnuson J."/>
            <person name="Mondo S."/>
            <person name="Nolan M."/>
            <person name="Ohm R."/>
            <person name="Pangilinan J."/>
            <person name="Park H.-J."/>
            <person name="Ramirez L."/>
            <person name="Alfaro M."/>
            <person name="Sun H."/>
            <person name="Tritt A."/>
            <person name="Yoshinaga Y."/>
            <person name="Zwiers L.-H."/>
            <person name="Turgeon B.G."/>
            <person name="Goodwin S.B."/>
            <person name="Spatafora J.W."/>
            <person name="Crous P.W."/>
            <person name="Grigoriev I.V."/>
        </authorList>
    </citation>
    <scope>NUCLEOTIDE SEQUENCE</scope>
    <source>
        <strain evidence="10">IPT5</strain>
    </source>
</reference>
<dbReference type="PROSITE" id="PS50048">
    <property type="entry name" value="ZN2_CY6_FUNGAL_2"/>
    <property type="match status" value="1"/>
</dbReference>
<dbReference type="PANTHER" id="PTHR47660">
    <property type="entry name" value="TRANSCRIPTION FACTOR WITH C2H2 AND ZN(2)-CYS(6) DNA BINDING DOMAIN (EUROFUNG)-RELATED-RELATED"/>
    <property type="match status" value="1"/>
</dbReference>
<dbReference type="InterPro" id="IPR036236">
    <property type="entry name" value="Znf_C2H2_sf"/>
</dbReference>
<evidence type="ECO:0000259" key="9">
    <source>
        <dbReference type="PROSITE" id="PS50157"/>
    </source>
</evidence>
<dbReference type="SUPFAM" id="SSF57701">
    <property type="entry name" value="Zn2/Cys6 DNA-binding domain"/>
    <property type="match status" value="1"/>
</dbReference>
<feature type="domain" description="C2H2-type" evidence="9">
    <location>
        <begin position="11"/>
        <end position="33"/>
    </location>
</feature>
<keyword evidence="5" id="KW-0539">Nucleus</keyword>
<dbReference type="PROSITE" id="PS50157">
    <property type="entry name" value="ZINC_FINGER_C2H2_2"/>
    <property type="match status" value="2"/>
</dbReference>
<feature type="region of interest" description="Disordered" evidence="7">
    <location>
        <begin position="854"/>
        <end position="889"/>
    </location>
</feature>
<dbReference type="SMART" id="SM00066">
    <property type="entry name" value="GAL4"/>
    <property type="match status" value="1"/>
</dbReference>
<keyword evidence="11" id="KW-1185">Reference proteome</keyword>